<accession>A0ABR6E2Q6</accession>
<evidence type="ECO:0000313" key="2">
    <source>
        <dbReference type="Proteomes" id="UP000548119"/>
    </source>
</evidence>
<reference evidence="1 2" key="1">
    <citation type="submission" date="2020-08" db="EMBL/GenBank/DDBJ databases">
        <title>Genomic Encyclopedia of Type Strains, Phase IV (KMG-IV): sequencing the most valuable type-strain genomes for metagenomic binning, comparative biology and taxonomic classification.</title>
        <authorList>
            <person name="Goeker M."/>
        </authorList>
    </citation>
    <scope>NUCLEOTIDE SEQUENCE [LARGE SCALE GENOMIC DNA]</scope>
    <source>
        <strain evidence="1 2">DSM 21431</strain>
    </source>
</reference>
<dbReference type="Proteomes" id="UP000548119">
    <property type="component" value="Unassembled WGS sequence"/>
</dbReference>
<dbReference type="Gene3D" id="1.10.40.30">
    <property type="entry name" value="Fumarase/aspartase (C-terminal domain)"/>
    <property type="match status" value="1"/>
</dbReference>
<comment type="caution">
    <text evidence="1">The sequence shown here is derived from an EMBL/GenBank/DDBJ whole genome shotgun (WGS) entry which is preliminary data.</text>
</comment>
<dbReference type="GO" id="GO:0016829">
    <property type="term" value="F:lyase activity"/>
    <property type="evidence" value="ECO:0007669"/>
    <property type="project" value="UniProtKB-KW"/>
</dbReference>
<name>A0ABR6E2Q6_9HYPH</name>
<keyword evidence="1" id="KW-0456">Lyase</keyword>
<dbReference type="Gene3D" id="1.20.200.10">
    <property type="entry name" value="Fumarase/aspartase (Central domain)"/>
    <property type="match status" value="1"/>
</dbReference>
<keyword evidence="2" id="KW-1185">Reference proteome</keyword>
<dbReference type="EMBL" id="JACJIR010000002">
    <property type="protein sequence ID" value="MBA9082847.1"/>
    <property type="molecule type" value="Genomic_DNA"/>
</dbReference>
<sequence>MAELQTIYPDVNTAVFDVLTVEKSVKSRKSFGRTAPLEVLRQIAYWKRYLVSV</sequence>
<gene>
    <name evidence="1" type="ORF">GGR10_000688</name>
</gene>
<evidence type="ECO:0000313" key="1">
    <source>
        <dbReference type="EMBL" id="MBA9082847.1"/>
    </source>
</evidence>
<protein>
    <submittedName>
        <fullName evidence="1">Argininosuccinate lyase</fullName>
    </submittedName>
</protein>
<organism evidence="1 2">
    <name type="scientific">Bartonella chomelii</name>
    <dbReference type="NCBI Taxonomy" id="236402"/>
    <lineage>
        <taxon>Bacteria</taxon>
        <taxon>Pseudomonadati</taxon>
        <taxon>Pseudomonadota</taxon>
        <taxon>Alphaproteobacteria</taxon>
        <taxon>Hyphomicrobiales</taxon>
        <taxon>Bartonellaceae</taxon>
        <taxon>Bartonella</taxon>
    </lineage>
</organism>
<proteinExistence type="predicted"/>